<name>A0ABS9BHM1_9BACT</name>
<evidence type="ECO:0000256" key="6">
    <source>
        <dbReference type="SAM" id="SignalP"/>
    </source>
</evidence>
<feature type="signal peptide" evidence="6">
    <location>
        <begin position="1"/>
        <end position="25"/>
    </location>
</feature>
<keyword evidence="8" id="KW-0326">Glycosidase</keyword>
<comment type="subunit">
    <text evidence="2">Monomer.</text>
</comment>
<keyword evidence="3 6" id="KW-0732">Signal</keyword>
<evidence type="ECO:0000313" key="9">
    <source>
        <dbReference type="Proteomes" id="UP001200145"/>
    </source>
</evidence>
<dbReference type="PANTHER" id="PTHR12143:SF43">
    <property type="entry name" value="PUTATIVE-RELATED"/>
    <property type="match status" value="1"/>
</dbReference>
<dbReference type="Pfam" id="PF07971">
    <property type="entry name" value="Glyco_hydro_92"/>
    <property type="match status" value="1"/>
</dbReference>
<dbReference type="Gene3D" id="3.30.2080.10">
    <property type="entry name" value="GH92 mannosidase domain"/>
    <property type="match status" value="1"/>
</dbReference>
<evidence type="ECO:0000259" key="7">
    <source>
        <dbReference type="SMART" id="SM00560"/>
    </source>
</evidence>
<accession>A0ABS9BHM1</accession>
<reference evidence="8 9" key="1">
    <citation type="submission" date="2022-01" db="EMBL/GenBank/DDBJ databases">
        <title>Flavihumibacter sp. nov., isolated from sediment of a river.</title>
        <authorList>
            <person name="Liu H."/>
        </authorList>
    </citation>
    <scope>NUCLEOTIDE SEQUENCE [LARGE SCALE GENOMIC DNA]</scope>
    <source>
        <strain evidence="8 9">RY-1</strain>
    </source>
</reference>
<dbReference type="EC" id="3.2.1.-" evidence="8"/>
<dbReference type="PANTHER" id="PTHR12143">
    <property type="entry name" value="PEPTIDE N-GLYCANASE PNGASE -RELATED"/>
    <property type="match status" value="1"/>
</dbReference>
<organism evidence="8 9">
    <name type="scientific">Flavihumibacter fluminis</name>
    <dbReference type="NCBI Taxonomy" id="2909236"/>
    <lineage>
        <taxon>Bacteria</taxon>
        <taxon>Pseudomonadati</taxon>
        <taxon>Bacteroidota</taxon>
        <taxon>Chitinophagia</taxon>
        <taxon>Chitinophagales</taxon>
        <taxon>Chitinophagaceae</taxon>
        <taxon>Flavihumibacter</taxon>
    </lineage>
</organism>
<evidence type="ECO:0000256" key="5">
    <source>
        <dbReference type="ARBA" id="ARBA00023157"/>
    </source>
</evidence>
<dbReference type="InterPro" id="IPR008928">
    <property type="entry name" value="6-hairpin_glycosidase_sf"/>
</dbReference>
<dbReference type="InterPro" id="IPR006558">
    <property type="entry name" value="LamG-like"/>
</dbReference>
<comment type="cofactor">
    <cofactor evidence="1">
        <name>Ca(2+)</name>
        <dbReference type="ChEBI" id="CHEBI:29108"/>
    </cofactor>
</comment>
<dbReference type="GO" id="GO:0016798">
    <property type="term" value="F:hydrolase activity, acting on glycosyl bonds"/>
    <property type="evidence" value="ECO:0007669"/>
    <property type="project" value="UniProtKB-KW"/>
</dbReference>
<dbReference type="Pfam" id="PF17678">
    <property type="entry name" value="Glyco_hydro_92N"/>
    <property type="match status" value="1"/>
</dbReference>
<dbReference type="InterPro" id="IPR012939">
    <property type="entry name" value="Glyco_hydro_92"/>
</dbReference>
<dbReference type="RefSeq" id="WP_234866031.1">
    <property type="nucleotide sequence ID" value="NZ_JAKEVY010000002.1"/>
</dbReference>
<dbReference type="EMBL" id="JAKEVY010000002">
    <property type="protein sequence ID" value="MCF1715081.1"/>
    <property type="molecule type" value="Genomic_DNA"/>
</dbReference>
<dbReference type="InterPro" id="IPR041371">
    <property type="entry name" value="GH92_N"/>
</dbReference>
<gene>
    <name evidence="8" type="ORF">L0U88_10635</name>
</gene>
<feature type="domain" description="LamG-like jellyroll fold" evidence="7">
    <location>
        <begin position="947"/>
        <end position="1075"/>
    </location>
</feature>
<protein>
    <submittedName>
        <fullName evidence="8">GH92 family glycosyl hydrolase</fullName>
        <ecNumber evidence="8">3.2.1.-</ecNumber>
    </submittedName>
</protein>
<sequence>MKQALFSLVATAIAGCVFVPFYAAAQAVQTTQATTVLNFVNPFIGTTNAEQPTKWGAEGGTYPGAVAPWGRVQLSPETKTGGLKGYDYRDSIIYFFSCTNHSSGYPNGSAGNMKVLPLADSRFRKKPSAGRPFRHREENAQPGYYQVQFTDDQGTAEMTTSVRTGLFRFRFPNGVLPRIFLGDMGKLIPRSKRLLYSERQNLLLAFPTDMMGLEPVEDGVILTFSPRSADNSVLMKLSVSSVDEAGSMRNMQRECPDWDFDAFRTGNQQQWTNLLNLIQVEDPSEVNKTKFYTALYHSFLVPWIISDVDDRYRGAGGKIFSTKGTNQFSKFSPWDTYRSLHPLLALLVPSVQEDMIRSMLDHFEQTGKLPKGPMTGYHSLPVILDSWRKGIRGFDLQLAWKAMLASLDSTMQEPDFAEYRQKGYVSANFSESVTKTVEFSYNDWVMSEMAKEANDSASISFFSPLAYSYRNLFHSPSGFILPKKQEEFIVEPESNGYKEGDKWIYSYVIPHDARGLVNLMGGDSAFIAKLDSALTTGLLLFDNEPAFHVPYLFNFTNQPSLSQAWVREIMQEKFSAGPGGIPGNDDLGSMSSWFVFSAMGFYPVAVGAPVYEIGSPLFKQVKLQLPGGKTVEIKAASNSVENIYVQGLSLRDKPLNQLFLHHEELVTGGKLVFELGSKPADEKFQSTRFYGRSATIHPVQPELLGYYIRKQEVMPNDSVWVIYTLRNTGADGNASVQLLVDGQPKNIKMSWLPEGATVTDSVLLQAYQPGEHTIQLNEGHLIPFSVKLPAEAPDQKFLVKELRTVPLAQYGTAHRLDYIVQNITGKTETVLLPVLVNGRKVKDESITLEAGEEKRQSVQVPADLPGIMQVQIGDKAASVKVFEQAREKMILDISMGKAKPGEQIKDGSGLGNHGLFKQETRLMGDNTTQTIQYVQFENSPSLDELQDEITVMAWVLPGKQKGMADILAKGDFIVLQQTGQSLSFFAGGWGQGSCDMPLPKDWENKWHHIAGVCKGRIFTLYIDGVKAGSFEVDRAVNLSSRLRWVMGGNEEFPDQRYFNGKINGFKVFAAALNADEIEEEMLPME</sequence>
<comment type="caution">
    <text evidence="8">The sequence shown here is derived from an EMBL/GenBank/DDBJ whole genome shotgun (WGS) entry which is preliminary data.</text>
</comment>
<evidence type="ECO:0000256" key="1">
    <source>
        <dbReference type="ARBA" id="ARBA00001913"/>
    </source>
</evidence>
<dbReference type="InterPro" id="IPR013320">
    <property type="entry name" value="ConA-like_dom_sf"/>
</dbReference>
<keyword evidence="9" id="KW-1185">Reference proteome</keyword>
<dbReference type="NCBIfam" id="TIGR01180">
    <property type="entry name" value="aman2_put"/>
    <property type="match status" value="1"/>
</dbReference>
<dbReference type="InterPro" id="IPR050883">
    <property type="entry name" value="PNGase"/>
</dbReference>
<dbReference type="Pfam" id="PF13385">
    <property type="entry name" value="Laminin_G_3"/>
    <property type="match status" value="1"/>
</dbReference>
<evidence type="ECO:0000313" key="8">
    <source>
        <dbReference type="EMBL" id="MCF1715081.1"/>
    </source>
</evidence>
<dbReference type="InterPro" id="IPR005887">
    <property type="entry name" value="GH92_a_mannosidase_put"/>
</dbReference>
<evidence type="ECO:0000256" key="3">
    <source>
        <dbReference type="ARBA" id="ARBA00022729"/>
    </source>
</evidence>
<dbReference type="InterPro" id="IPR014718">
    <property type="entry name" value="GH-type_carb-bd"/>
</dbReference>
<dbReference type="Gene3D" id="2.70.98.10">
    <property type="match status" value="2"/>
</dbReference>
<dbReference type="Gene3D" id="1.20.1050.60">
    <property type="entry name" value="alpha-1,2-mannosidase"/>
    <property type="match status" value="1"/>
</dbReference>
<dbReference type="SUPFAM" id="SSF49899">
    <property type="entry name" value="Concanavalin A-like lectins/glucanases"/>
    <property type="match status" value="1"/>
</dbReference>
<dbReference type="Proteomes" id="UP001200145">
    <property type="component" value="Unassembled WGS sequence"/>
</dbReference>
<proteinExistence type="predicted"/>
<feature type="chain" id="PRO_5046819623" evidence="6">
    <location>
        <begin position="26"/>
        <end position="1085"/>
    </location>
</feature>
<keyword evidence="4" id="KW-0106">Calcium</keyword>
<evidence type="ECO:0000256" key="2">
    <source>
        <dbReference type="ARBA" id="ARBA00011245"/>
    </source>
</evidence>
<dbReference type="SMART" id="SM00560">
    <property type="entry name" value="LamGL"/>
    <property type="match status" value="1"/>
</dbReference>
<keyword evidence="5" id="KW-1015">Disulfide bond</keyword>
<dbReference type="Gene3D" id="2.60.120.200">
    <property type="match status" value="1"/>
</dbReference>
<keyword evidence="8" id="KW-0378">Hydrolase</keyword>
<dbReference type="PROSITE" id="PS51257">
    <property type="entry name" value="PROKAR_LIPOPROTEIN"/>
    <property type="match status" value="1"/>
</dbReference>
<evidence type="ECO:0000256" key="4">
    <source>
        <dbReference type="ARBA" id="ARBA00022837"/>
    </source>
</evidence>
<dbReference type="SUPFAM" id="SSF48208">
    <property type="entry name" value="Six-hairpin glycosidases"/>
    <property type="match status" value="1"/>
</dbReference>